<dbReference type="Pfam" id="PF00701">
    <property type="entry name" value="DHDPS"/>
    <property type="match status" value="1"/>
</dbReference>
<protein>
    <submittedName>
        <fullName evidence="3">Dihydrodipicolinate synthase family protein</fullName>
    </submittedName>
</protein>
<dbReference type="CDD" id="cd00408">
    <property type="entry name" value="DHDPS-like"/>
    <property type="match status" value="1"/>
</dbReference>
<name>A0A7T4TBH6_9BURK</name>
<evidence type="ECO:0000256" key="2">
    <source>
        <dbReference type="ARBA" id="ARBA00023239"/>
    </source>
</evidence>
<evidence type="ECO:0000256" key="1">
    <source>
        <dbReference type="ARBA" id="ARBA00007592"/>
    </source>
</evidence>
<dbReference type="KEGG" id="pgis:I6I06_18090"/>
<comment type="similarity">
    <text evidence="1">Belongs to the DapA family.</text>
</comment>
<organism evidence="3 4">
    <name type="scientific">Paraburkholderia ginsengisoli</name>
    <dbReference type="NCBI Taxonomy" id="311231"/>
    <lineage>
        <taxon>Bacteria</taxon>
        <taxon>Pseudomonadati</taxon>
        <taxon>Pseudomonadota</taxon>
        <taxon>Betaproteobacteria</taxon>
        <taxon>Burkholderiales</taxon>
        <taxon>Burkholderiaceae</taxon>
        <taxon>Paraburkholderia</taxon>
    </lineage>
</organism>
<dbReference type="Proteomes" id="UP000595610">
    <property type="component" value="Chromosome 2"/>
</dbReference>
<dbReference type="PANTHER" id="PTHR12128:SF66">
    <property type="entry name" value="4-HYDROXY-2-OXOGLUTARATE ALDOLASE, MITOCHONDRIAL"/>
    <property type="match status" value="1"/>
</dbReference>
<evidence type="ECO:0000313" key="4">
    <source>
        <dbReference type="Proteomes" id="UP000595610"/>
    </source>
</evidence>
<dbReference type="SUPFAM" id="SSF51569">
    <property type="entry name" value="Aldolase"/>
    <property type="match status" value="1"/>
</dbReference>
<dbReference type="GO" id="GO:0005829">
    <property type="term" value="C:cytosol"/>
    <property type="evidence" value="ECO:0007669"/>
    <property type="project" value="TreeGrafter"/>
</dbReference>
<gene>
    <name evidence="3" type="ORF">I6I06_18090</name>
</gene>
<dbReference type="InterPro" id="IPR013785">
    <property type="entry name" value="Aldolase_TIM"/>
</dbReference>
<sequence length="312" mass="34071">MTSMTPDTPSSPSGIWPVLYAFFDSRNQLDREAQRIQINATIAAGARSVVILGLATEVNRLSLDEKHRLIDWASEDIAARVPLVVTITGDTVDAQVALANYAVQRGASWLILQPPSMRDKPESFYFDFFAEVMQRTGTPAGIQNAPEYLGVGLSAESIVTLASQCSNFRLLKGEGPATTIRHTVDRLRALGHTLPVFNGRGGQELVDNLRAGCAGLIVAPDTFDRQVAIHRAFASGRDQEAEMLYAQTLPAIVFVMQSLDALTCYGKRIAAWRMGFDVQHDRGVAPTAFGLECARRFAMQLGPFRVASESLK</sequence>
<proteinExistence type="inferred from homology"/>
<dbReference type="EMBL" id="CP066076">
    <property type="protein sequence ID" value="QQC66904.1"/>
    <property type="molecule type" value="Genomic_DNA"/>
</dbReference>
<evidence type="ECO:0000313" key="3">
    <source>
        <dbReference type="EMBL" id="QQC66904.1"/>
    </source>
</evidence>
<dbReference type="AlphaFoldDB" id="A0A7T4TBH6"/>
<keyword evidence="4" id="KW-1185">Reference proteome</keyword>
<accession>A0A7T4TBH6</accession>
<dbReference type="PANTHER" id="PTHR12128">
    <property type="entry name" value="DIHYDRODIPICOLINATE SYNTHASE"/>
    <property type="match status" value="1"/>
</dbReference>
<dbReference type="GO" id="GO:0008840">
    <property type="term" value="F:4-hydroxy-tetrahydrodipicolinate synthase activity"/>
    <property type="evidence" value="ECO:0007669"/>
    <property type="project" value="TreeGrafter"/>
</dbReference>
<dbReference type="Gene3D" id="3.20.20.70">
    <property type="entry name" value="Aldolase class I"/>
    <property type="match status" value="1"/>
</dbReference>
<keyword evidence="2" id="KW-0456">Lyase</keyword>
<dbReference type="SMART" id="SM01130">
    <property type="entry name" value="DHDPS"/>
    <property type="match status" value="1"/>
</dbReference>
<dbReference type="InterPro" id="IPR002220">
    <property type="entry name" value="DapA-like"/>
</dbReference>
<reference evidence="3 4" key="1">
    <citation type="submission" date="2020-12" db="EMBL/GenBank/DDBJ databases">
        <title>FDA dAtabase for Regulatory Grade micrObial Sequences (FDA-ARGOS): Supporting development and validation of Infectious Disease Dx tests.</title>
        <authorList>
            <person name="Nelson B."/>
            <person name="Plummer A."/>
            <person name="Tallon L."/>
            <person name="Sadzewicz L."/>
            <person name="Zhao X."/>
            <person name="Boylan J."/>
            <person name="Ott S."/>
            <person name="Bowen H."/>
            <person name="Vavikolanu K."/>
            <person name="Mehta A."/>
            <person name="Aluvathingal J."/>
            <person name="Nadendla S."/>
            <person name="Myers T."/>
            <person name="Yan Y."/>
            <person name="Sichtig H."/>
        </authorList>
    </citation>
    <scope>NUCLEOTIDE SEQUENCE [LARGE SCALE GENOMIC DNA]</scope>
    <source>
        <strain evidence="3 4">FDAARGOS_1049</strain>
    </source>
</reference>